<name>A0A8B7CGZ8_PHODC</name>
<dbReference type="GeneID" id="103713693"/>
<reference evidence="4" key="1">
    <citation type="journal article" date="2019" name="Nat. Commun.">
        <title>Genome-wide association mapping of date palm fruit traits.</title>
        <authorList>
            <person name="Hazzouri K.M."/>
            <person name="Gros-Balthazard M."/>
            <person name="Flowers J.M."/>
            <person name="Copetti D."/>
            <person name="Lemansour A."/>
            <person name="Lebrun M."/>
            <person name="Masmoudi K."/>
            <person name="Ferrand S."/>
            <person name="Dhar M.I."/>
            <person name="Fresquez Z.A."/>
            <person name="Rosas U."/>
            <person name="Zhang J."/>
            <person name="Talag J."/>
            <person name="Lee S."/>
            <person name="Kudrna D."/>
            <person name="Powell R.F."/>
            <person name="Leitch I.J."/>
            <person name="Krueger R.R."/>
            <person name="Wing R.A."/>
            <person name="Amiri K.M.A."/>
            <person name="Purugganan M.D."/>
        </authorList>
    </citation>
    <scope>NUCLEOTIDE SEQUENCE [LARGE SCALE GENOMIC DNA]</scope>
    <source>
        <strain evidence="4">cv. Khalas</strain>
    </source>
</reference>
<keyword evidence="2" id="KW-0560">Oxidoreductase</keyword>
<dbReference type="Proteomes" id="UP000228380">
    <property type="component" value="Chromosome 16"/>
</dbReference>
<dbReference type="FunFam" id="3.40.50.720:FF:000261">
    <property type="entry name" value="NADPH-dependent 1-acyldihydroxyacetone phosphate reductase"/>
    <property type="match status" value="1"/>
</dbReference>
<dbReference type="InterPro" id="IPR020904">
    <property type="entry name" value="Sc_DH/Rdtase_CS"/>
</dbReference>
<dbReference type="PROSITE" id="PS00061">
    <property type="entry name" value="ADH_SHORT"/>
    <property type="match status" value="1"/>
</dbReference>
<dbReference type="Pfam" id="PF00106">
    <property type="entry name" value="adh_short"/>
    <property type="match status" value="1"/>
</dbReference>
<keyword evidence="4" id="KW-1185">Reference proteome</keyword>
<reference evidence="5" key="2">
    <citation type="submission" date="2025-08" db="UniProtKB">
        <authorList>
            <consortium name="RefSeq"/>
        </authorList>
    </citation>
    <scope>IDENTIFICATION</scope>
    <source>
        <tissue evidence="5">Young leaves</tissue>
    </source>
</reference>
<proteinExistence type="inferred from homology"/>
<sequence>MDDNKKVVLITGCAKGGIGYEYCKAFADHGCYVFASDLPGRLSELADLQSDSIEPLELDVTSDQSAAHATSKILSACGRIDVLVNNAGVGGTGPLAELNLDAIRRAWEVNTLGQLRMVQAVAPHMSSRRSGRIVNMGSVVGSVPTPWAGSYCASKAAVHAVSDALRVELRPFGVHVVKVRPGSVRSNLGRANEERLGRQEWRLYKGFEAAIAERARASQGTKATDAGIFARHVARKVLSPRPPREIAFGHMTGLFAVLAWSPAWVRDWFFAKRFGLDKKL</sequence>
<dbReference type="InterPro" id="IPR002347">
    <property type="entry name" value="SDR_fam"/>
</dbReference>
<gene>
    <name evidence="5" type="primary">LOC103713693</name>
</gene>
<dbReference type="PRINTS" id="PR00080">
    <property type="entry name" value="SDRFAMILY"/>
</dbReference>
<dbReference type="SUPFAM" id="SSF51735">
    <property type="entry name" value="NAD(P)-binding Rossmann-fold domains"/>
    <property type="match status" value="1"/>
</dbReference>
<dbReference type="CDD" id="cd05374">
    <property type="entry name" value="17beta-HSD-like_SDR_c"/>
    <property type="match status" value="1"/>
</dbReference>
<evidence type="ECO:0000256" key="3">
    <source>
        <dbReference type="RuleBase" id="RU000363"/>
    </source>
</evidence>
<protein>
    <submittedName>
        <fullName evidence="5">Short-chain dehydrogenase ptmH-like</fullName>
    </submittedName>
</protein>
<accession>A0A8B7CGZ8</accession>
<dbReference type="Gene3D" id="3.40.50.720">
    <property type="entry name" value="NAD(P)-binding Rossmann-like Domain"/>
    <property type="match status" value="1"/>
</dbReference>
<dbReference type="PRINTS" id="PR00081">
    <property type="entry name" value="GDHRDH"/>
</dbReference>
<dbReference type="GO" id="GO:0005783">
    <property type="term" value="C:endoplasmic reticulum"/>
    <property type="evidence" value="ECO:0007669"/>
    <property type="project" value="TreeGrafter"/>
</dbReference>
<evidence type="ECO:0000256" key="2">
    <source>
        <dbReference type="ARBA" id="ARBA00023002"/>
    </source>
</evidence>
<dbReference type="PANTHER" id="PTHR44169:SF5">
    <property type="entry name" value="ENOYL-(ACYL CARRIER) REDUCTASE"/>
    <property type="match status" value="1"/>
</dbReference>
<evidence type="ECO:0000313" key="5">
    <source>
        <dbReference type="RefSeq" id="XP_008798925.1"/>
    </source>
</evidence>
<dbReference type="GO" id="GO:0016491">
    <property type="term" value="F:oxidoreductase activity"/>
    <property type="evidence" value="ECO:0007669"/>
    <property type="project" value="UniProtKB-KW"/>
</dbReference>
<dbReference type="AlphaFoldDB" id="A0A8B7CGZ8"/>
<dbReference type="InterPro" id="IPR036291">
    <property type="entry name" value="NAD(P)-bd_dom_sf"/>
</dbReference>
<comment type="similarity">
    <text evidence="1 3">Belongs to the short-chain dehydrogenases/reductases (SDR) family.</text>
</comment>
<evidence type="ECO:0000256" key="1">
    <source>
        <dbReference type="ARBA" id="ARBA00006484"/>
    </source>
</evidence>
<dbReference type="RefSeq" id="XP_008798925.1">
    <property type="nucleotide sequence ID" value="XM_008800703.1"/>
</dbReference>
<evidence type="ECO:0000313" key="4">
    <source>
        <dbReference type="Proteomes" id="UP000228380"/>
    </source>
</evidence>
<dbReference type="PANTHER" id="PTHR44169">
    <property type="entry name" value="NADPH-DEPENDENT 1-ACYLDIHYDROXYACETONE PHOSPHATE REDUCTASE"/>
    <property type="match status" value="1"/>
</dbReference>
<organism evidence="4 5">
    <name type="scientific">Phoenix dactylifera</name>
    <name type="common">Date palm</name>
    <dbReference type="NCBI Taxonomy" id="42345"/>
    <lineage>
        <taxon>Eukaryota</taxon>
        <taxon>Viridiplantae</taxon>
        <taxon>Streptophyta</taxon>
        <taxon>Embryophyta</taxon>
        <taxon>Tracheophyta</taxon>
        <taxon>Spermatophyta</taxon>
        <taxon>Magnoliopsida</taxon>
        <taxon>Liliopsida</taxon>
        <taxon>Arecaceae</taxon>
        <taxon>Coryphoideae</taxon>
        <taxon>Phoeniceae</taxon>
        <taxon>Phoenix</taxon>
    </lineage>
</organism>
<dbReference type="OrthoDB" id="2102561at2759"/>
<dbReference type="KEGG" id="pda:103713693"/>